<keyword evidence="3 7" id="KW-0812">Transmembrane</keyword>
<keyword evidence="4 7" id="KW-1133">Transmembrane helix</keyword>
<protein>
    <submittedName>
        <fullName evidence="8">Uncharacterized protein</fullName>
    </submittedName>
</protein>
<reference evidence="8" key="1">
    <citation type="submission" date="2020-03" db="EMBL/GenBank/DDBJ databases">
        <title>A high-quality chromosome-level genome assembly of a woody plant with both climbing and erect habits, Rhamnella rubrinervis.</title>
        <authorList>
            <person name="Lu Z."/>
            <person name="Yang Y."/>
            <person name="Zhu X."/>
            <person name="Sun Y."/>
        </authorList>
    </citation>
    <scope>NUCLEOTIDE SEQUENCE</scope>
    <source>
        <strain evidence="8">BYM</strain>
        <tissue evidence="8">Leaf</tissue>
    </source>
</reference>
<name>A0A8K0HQJ0_9ROSA</name>
<gene>
    <name evidence="8" type="ORF">FNV43_RR01934</name>
</gene>
<dbReference type="GO" id="GO:0010256">
    <property type="term" value="P:endomembrane system organization"/>
    <property type="evidence" value="ECO:0007669"/>
    <property type="project" value="TreeGrafter"/>
</dbReference>
<evidence type="ECO:0000256" key="4">
    <source>
        <dbReference type="ARBA" id="ARBA00022989"/>
    </source>
</evidence>
<evidence type="ECO:0000256" key="1">
    <source>
        <dbReference type="ARBA" id="ARBA00004141"/>
    </source>
</evidence>
<proteinExistence type="inferred from homology"/>
<comment type="subcellular location">
    <subcellularLocation>
        <location evidence="1">Membrane</location>
        <topology evidence="1">Multi-pass membrane protein</topology>
    </subcellularLocation>
</comment>
<feature type="transmembrane region" description="Helical" evidence="7">
    <location>
        <begin position="120"/>
        <end position="136"/>
    </location>
</feature>
<sequence>MAALSNTETTPKKGVNALQHPALTKTGNLIRLLPTGTVFLFQFLNPALTNTGSCSTLNKYLDAIFIGFCGLTCLLSSFTDSYTKDGKTYYGIVTTKGLWPSPSTAESADLSHYKLKFDDFVQASFALIVFAALALMDSNTVRCFYPDFETSKLKQVVLQALPPVLGTISTYVFLLFPNKRHGIGYPPSQTSPPQNTTTPQNSNINQAEKSI</sequence>
<evidence type="ECO:0000313" key="8">
    <source>
        <dbReference type="EMBL" id="KAF3457277.1"/>
    </source>
</evidence>
<dbReference type="PANTHER" id="PTHR31621">
    <property type="entry name" value="PROTEIN DMP3"/>
    <property type="match status" value="1"/>
</dbReference>
<dbReference type="GO" id="GO:0005737">
    <property type="term" value="C:cytoplasm"/>
    <property type="evidence" value="ECO:0007669"/>
    <property type="project" value="UniProtKB-ARBA"/>
</dbReference>
<organism evidence="8 9">
    <name type="scientific">Rhamnella rubrinervis</name>
    <dbReference type="NCBI Taxonomy" id="2594499"/>
    <lineage>
        <taxon>Eukaryota</taxon>
        <taxon>Viridiplantae</taxon>
        <taxon>Streptophyta</taxon>
        <taxon>Embryophyta</taxon>
        <taxon>Tracheophyta</taxon>
        <taxon>Spermatophyta</taxon>
        <taxon>Magnoliopsida</taxon>
        <taxon>eudicotyledons</taxon>
        <taxon>Gunneridae</taxon>
        <taxon>Pentapetalae</taxon>
        <taxon>rosids</taxon>
        <taxon>fabids</taxon>
        <taxon>Rosales</taxon>
        <taxon>Rhamnaceae</taxon>
        <taxon>rhamnoid group</taxon>
        <taxon>Rhamneae</taxon>
        <taxon>Rhamnella</taxon>
    </lineage>
</organism>
<dbReference type="GO" id="GO:0016020">
    <property type="term" value="C:membrane"/>
    <property type="evidence" value="ECO:0007669"/>
    <property type="project" value="UniProtKB-SubCell"/>
</dbReference>
<dbReference type="PANTHER" id="PTHR31621:SF66">
    <property type="entry name" value="PROTEIN DMP2"/>
    <property type="match status" value="1"/>
</dbReference>
<feature type="region of interest" description="Disordered" evidence="6">
    <location>
        <begin position="184"/>
        <end position="211"/>
    </location>
</feature>
<evidence type="ECO:0000256" key="7">
    <source>
        <dbReference type="SAM" id="Phobius"/>
    </source>
</evidence>
<evidence type="ECO:0000256" key="3">
    <source>
        <dbReference type="ARBA" id="ARBA00022692"/>
    </source>
</evidence>
<comment type="caution">
    <text evidence="8">The sequence shown here is derived from an EMBL/GenBank/DDBJ whole genome shotgun (WGS) entry which is preliminary data.</text>
</comment>
<evidence type="ECO:0000313" key="9">
    <source>
        <dbReference type="Proteomes" id="UP000796880"/>
    </source>
</evidence>
<dbReference type="AlphaFoldDB" id="A0A8K0HQJ0"/>
<feature type="compositionally biased region" description="Low complexity" evidence="6">
    <location>
        <begin position="186"/>
        <end position="211"/>
    </location>
</feature>
<evidence type="ECO:0000256" key="5">
    <source>
        <dbReference type="ARBA" id="ARBA00023136"/>
    </source>
</evidence>
<dbReference type="Pfam" id="PF05078">
    <property type="entry name" value="DUF679"/>
    <property type="match status" value="1"/>
</dbReference>
<comment type="similarity">
    <text evidence="2">Belongs to the plant DMP1 protein family.</text>
</comment>
<keyword evidence="9" id="KW-1185">Reference proteome</keyword>
<dbReference type="Proteomes" id="UP000796880">
    <property type="component" value="Unassembled WGS sequence"/>
</dbReference>
<evidence type="ECO:0000256" key="6">
    <source>
        <dbReference type="SAM" id="MobiDB-lite"/>
    </source>
</evidence>
<evidence type="ECO:0000256" key="2">
    <source>
        <dbReference type="ARBA" id="ARBA00008707"/>
    </source>
</evidence>
<feature type="transmembrane region" description="Helical" evidence="7">
    <location>
        <begin position="156"/>
        <end position="176"/>
    </location>
</feature>
<dbReference type="InterPro" id="IPR007770">
    <property type="entry name" value="DMP"/>
</dbReference>
<dbReference type="OrthoDB" id="1928191at2759"/>
<keyword evidence="5 7" id="KW-0472">Membrane</keyword>
<accession>A0A8K0HQJ0</accession>
<dbReference type="EMBL" id="VOIH02000001">
    <property type="protein sequence ID" value="KAF3457277.1"/>
    <property type="molecule type" value="Genomic_DNA"/>
</dbReference>